<dbReference type="AlphaFoldDB" id="A0AAF0CCK6"/>
<feature type="chain" id="PRO_5042164438" description="Metallo-beta-lactamase domain-containing protein" evidence="1">
    <location>
        <begin position="29"/>
        <end position="490"/>
    </location>
</feature>
<evidence type="ECO:0000313" key="3">
    <source>
        <dbReference type="Proteomes" id="UP000032352"/>
    </source>
</evidence>
<proteinExistence type="predicted"/>
<dbReference type="RefSeq" id="WP_152647228.1">
    <property type="nucleotide sequence ID" value="NZ_CP059734.1"/>
</dbReference>
<name>A0AAF0CCK6_9GAMM</name>
<evidence type="ECO:0008006" key="4">
    <source>
        <dbReference type="Google" id="ProtNLM"/>
    </source>
</evidence>
<reference evidence="2 3" key="2">
    <citation type="journal article" date="2022" name="Mar. Drugs">
        <title>Bioassay-Guided Fractionation Leads to the Detection of Cholic Acid Generated by the Rare Thalassomonas sp.</title>
        <authorList>
            <person name="Pheiffer F."/>
            <person name="Schneider Y.K."/>
            <person name="Hansen E.H."/>
            <person name="Andersen J.H."/>
            <person name="Isaksson J."/>
            <person name="Busche T."/>
            <person name="R C."/>
            <person name="Kalinowski J."/>
            <person name="Zyl L.V."/>
            <person name="Trindade M."/>
        </authorList>
    </citation>
    <scope>NUCLEOTIDE SEQUENCE [LARGE SCALE GENOMIC DNA]</scope>
    <source>
        <strain evidence="2 3">XOM25</strain>
    </source>
</reference>
<accession>A0AAF0CCK6</accession>
<keyword evidence="1" id="KW-0732">Signal</keyword>
<gene>
    <name evidence="2" type="ORF">SG34_031850</name>
</gene>
<dbReference type="SUPFAM" id="SSF56281">
    <property type="entry name" value="Metallo-hydrolase/oxidoreductase"/>
    <property type="match status" value="1"/>
</dbReference>
<dbReference type="InterPro" id="IPR036866">
    <property type="entry name" value="RibonucZ/Hydroxyglut_hydro"/>
</dbReference>
<keyword evidence="3" id="KW-1185">Reference proteome</keyword>
<dbReference type="Proteomes" id="UP000032352">
    <property type="component" value="Chromosome pTvir"/>
</dbReference>
<dbReference type="Gene3D" id="3.60.15.10">
    <property type="entry name" value="Ribonuclease Z/Hydroxyacylglutathione hydrolase-like"/>
    <property type="match status" value="1"/>
</dbReference>
<protein>
    <recommendedName>
        <fullName evidence="4">Metallo-beta-lactamase domain-containing protein</fullName>
    </recommendedName>
</protein>
<reference evidence="2 3" key="1">
    <citation type="journal article" date="2015" name="Genome Announc.">
        <title>Draft Genome Sequences of Marine Isolates of Thalassomonas viridans and Thalassomonas actiniarum.</title>
        <authorList>
            <person name="Olonade I."/>
            <person name="van Zyl L.J."/>
            <person name="Trindade M."/>
        </authorList>
    </citation>
    <scope>NUCLEOTIDE SEQUENCE [LARGE SCALE GENOMIC DNA]</scope>
    <source>
        <strain evidence="2 3">XOM25</strain>
    </source>
</reference>
<sequence length="490" mass="54796">MNNNTIIYMGRLLTFASISFLFAISAFAMPESFDKDELVNKVIQTYGGKKLTELKSLKVHDRYKVFSMDQGPNPMFNSISTLYSTLAIDFNSGRKSVNNWRQDSNGNRLSQILFDGKTGWSINHLRGTHVENSALTADVVGANMMQMIDTILARRLERHRDSVKLISRNSVTGKPIHTLSFVAEKNNQYFLDIDASSGLILRMSKDNDRTTGRVYEYGKHKQIQGLTFATDMNMLVKGKPSFITLSRTIEVNKVNQQSFSIPKASTRLKGLIERSKMSVHQLADRVYLAGEGNNFSIFIDAGDFYIGAGGLPGLKKRLEAVNNYVGSKKPIKEQVIPDHHRGHLGAIKELEEMGASVVIAPAHRNIIESLFVDKQQNKIRVVDNKMHLANGLVEVYNIHTVHAENYLLFFIPSAKLVFSADHFGTNLIAALPGANNTIKSFHSEIERLNIPVQKYAHAHGPRILSHADLEKVLAGYRVKPCPANNKICLD</sequence>
<dbReference type="KEGG" id="tvd:SG34_031850"/>
<dbReference type="EMBL" id="CP059734">
    <property type="protein sequence ID" value="WDE08518.1"/>
    <property type="molecule type" value="Genomic_DNA"/>
</dbReference>
<evidence type="ECO:0000256" key="1">
    <source>
        <dbReference type="SAM" id="SignalP"/>
    </source>
</evidence>
<organism evidence="2 3">
    <name type="scientific">Thalassomonas viridans</name>
    <dbReference type="NCBI Taxonomy" id="137584"/>
    <lineage>
        <taxon>Bacteria</taxon>
        <taxon>Pseudomonadati</taxon>
        <taxon>Pseudomonadota</taxon>
        <taxon>Gammaproteobacteria</taxon>
        <taxon>Alteromonadales</taxon>
        <taxon>Colwelliaceae</taxon>
        <taxon>Thalassomonas</taxon>
    </lineage>
</organism>
<feature type="signal peptide" evidence="1">
    <location>
        <begin position="1"/>
        <end position="28"/>
    </location>
</feature>
<evidence type="ECO:0000313" key="2">
    <source>
        <dbReference type="EMBL" id="WDE08518.1"/>
    </source>
</evidence>